<dbReference type="SUPFAM" id="SSF52266">
    <property type="entry name" value="SGNH hydrolase"/>
    <property type="match status" value="1"/>
</dbReference>
<protein>
    <recommendedName>
        <fullName evidence="5">GDSL family lipase</fullName>
    </recommendedName>
</protein>
<keyword evidence="2" id="KW-0732">Signal</keyword>
<dbReference type="RefSeq" id="WP_106457877.1">
    <property type="nucleotide sequence ID" value="NZ_PXOH01000018.1"/>
</dbReference>
<accession>A0A2T1LVP3</accession>
<keyword evidence="1" id="KW-0378">Hydrolase</keyword>
<reference evidence="3 4" key="2">
    <citation type="submission" date="2018-03" db="EMBL/GenBank/DDBJ databases">
        <authorList>
            <person name="Keele B.F."/>
        </authorList>
    </citation>
    <scope>NUCLEOTIDE SEQUENCE [LARGE SCALE GENOMIC DNA]</scope>
    <source>
        <strain evidence="3 4">CCALA 016</strain>
    </source>
</reference>
<dbReference type="PANTHER" id="PTHR45648:SF22">
    <property type="entry name" value="GDSL LIPASE_ACYLHYDROLASE FAMILY PROTEIN (AFU_ORTHOLOGUE AFUA_4G14700)"/>
    <property type="match status" value="1"/>
</dbReference>
<dbReference type="OrthoDB" id="5292073at2"/>
<dbReference type="PANTHER" id="PTHR45648">
    <property type="entry name" value="GDSL LIPASE/ACYLHYDROLASE FAMILY PROTEIN (AFU_ORTHOLOGUE AFUA_4G14700)"/>
    <property type="match status" value="1"/>
</dbReference>
<dbReference type="GO" id="GO:0006629">
    <property type="term" value="P:lipid metabolic process"/>
    <property type="evidence" value="ECO:0007669"/>
    <property type="project" value="InterPro"/>
</dbReference>
<name>A0A2T1LVP3_9CHRO</name>
<reference evidence="3 4" key="1">
    <citation type="submission" date="2018-03" db="EMBL/GenBank/DDBJ databases">
        <title>The ancient ancestry and fast evolution of plastids.</title>
        <authorList>
            <person name="Moore K.R."/>
            <person name="Magnabosco C."/>
            <person name="Momper L."/>
            <person name="Gold D.A."/>
            <person name="Bosak T."/>
            <person name="Fournier G.P."/>
        </authorList>
    </citation>
    <scope>NUCLEOTIDE SEQUENCE [LARGE SCALE GENOMIC DNA]</scope>
    <source>
        <strain evidence="3 4">CCALA 016</strain>
    </source>
</reference>
<gene>
    <name evidence="3" type="ORF">C7H19_15745</name>
</gene>
<evidence type="ECO:0000256" key="1">
    <source>
        <dbReference type="ARBA" id="ARBA00022801"/>
    </source>
</evidence>
<dbReference type="PROSITE" id="PS01098">
    <property type="entry name" value="LIPASE_GDSL_SER"/>
    <property type="match status" value="1"/>
</dbReference>
<evidence type="ECO:0000313" key="3">
    <source>
        <dbReference type="EMBL" id="PSF35689.1"/>
    </source>
</evidence>
<proteinExistence type="predicted"/>
<dbReference type="AlphaFoldDB" id="A0A2T1LVP3"/>
<dbReference type="Proteomes" id="UP000239001">
    <property type="component" value="Unassembled WGS sequence"/>
</dbReference>
<dbReference type="EMBL" id="PXOH01000018">
    <property type="protein sequence ID" value="PSF35689.1"/>
    <property type="molecule type" value="Genomic_DNA"/>
</dbReference>
<feature type="signal peptide" evidence="2">
    <location>
        <begin position="1"/>
        <end position="23"/>
    </location>
</feature>
<dbReference type="Gene3D" id="3.40.50.1110">
    <property type="entry name" value="SGNH hydrolase"/>
    <property type="match status" value="1"/>
</dbReference>
<feature type="chain" id="PRO_5015665685" description="GDSL family lipase" evidence="2">
    <location>
        <begin position="24"/>
        <end position="324"/>
    </location>
</feature>
<keyword evidence="4" id="KW-1185">Reference proteome</keyword>
<evidence type="ECO:0008006" key="5">
    <source>
        <dbReference type="Google" id="ProtNLM"/>
    </source>
</evidence>
<comment type="caution">
    <text evidence="3">The sequence shown here is derived from an EMBL/GenBank/DDBJ whole genome shotgun (WGS) entry which is preliminary data.</text>
</comment>
<dbReference type="InterPro" id="IPR008265">
    <property type="entry name" value="Lipase_GDSL_AS"/>
</dbReference>
<dbReference type="InterPro" id="IPR036514">
    <property type="entry name" value="SGNH_hydro_sf"/>
</dbReference>
<dbReference type="InterPro" id="IPR001087">
    <property type="entry name" value="GDSL"/>
</dbReference>
<dbReference type="InterPro" id="IPR051058">
    <property type="entry name" value="GDSL_Est/Lipase"/>
</dbReference>
<dbReference type="GO" id="GO:0016298">
    <property type="term" value="F:lipase activity"/>
    <property type="evidence" value="ECO:0007669"/>
    <property type="project" value="InterPro"/>
</dbReference>
<sequence>MNKKIVTAGFLTLSILLPIQAQASSFSGLYAFGDSLTDTGNLFNLTGQPPSPYFNGRVSNGPVWVEYLADKLNLSIQPSTSNGTNFAFAGATTGMANTLDVPQFPGLQQEVFGYLDFLTTNSLTADPNALYTVWAGANDYLPTDSQIFVPYTEPTTTVNNLASVVGALANAGAKNILVVNLPDLGEIPRTNMTSDANRLNNLTQAHNTLLSQTLDNLPLSPDVDISILDVNTLFDTILANPANYNFTNVTDNCFDRVAQTLCSNPNEYLFWDDLHPTTAAHQLIGNLAAQTLGVPEPSFVPGVAMIGLWGVAEVLRRQKQKSSK</sequence>
<organism evidence="3 4">
    <name type="scientific">Aphanothece hegewaldii CCALA 016</name>
    <dbReference type="NCBI Taxonomy" id="2107694"/>
    <lineage>
        <taxon>Bacteria</taxon>
        <taxon>Bacillati</taxon>
        <taxon>Cyanobacteriota</taxon>
        <taxon>Cyanophyceae</taxon>
        <taxon>Oscillatoriophycideae</taxon>
        <taxon>Chroococcales</taxon>
        <taxon>Aphanothecaceae</taxon>
        <taxon>Aphanothece</taxon>
    </lineage>
</organism>
<evidence type="ECO:0000256" key="2">
    <source>
        <dbReference type="SAM" id="SignalP"/>
    </source>
</evidence>
<dbReference type="Pfam" id="PF00657">
    <property type="entry name" value="Lipase_GDSL"/>
    <property type="match status" value="1"/>
</dbReference>
<dbReference type="CDD" id="cd01846">
    <property type="entry name" value="fatty_acyltransferase_like"/>
    <property type="match status" value="1"/>
</dbReference>
<evidence type="ECO:0000313" key="4">
    <source>
        <dbReference type="Proteomes" id="UP000239001"/>
    </source>
</evidence>